<dbReference type="GO" id="GO:0032543">
    <property type="term" value="P:mitochondrial translation"/>
    <property type="evidence" value="ECO:0007669"/>
    <property type="project" value="TreeGrafter"/>
</dbReference>
<name>A0A0V0SLD4_9BILA</name>
<comment type="subcellular location">
    <subcellularLocation>
        <location evidence="1">Mitochondrion</location>
    </subcellularLocation>
</comment>
<evidence type="ECO:0000313" key="7">
    <source>
        <dbReference type="EMBL" id="KRX27415.1"/>
    </source>
</evidence>
<keyword evidence="5" id="KW-0687">Ribonucleoprotein</keyword>
<dbReference type="STRING" id="6336.A0A0V0SLD4"/>
<evidence type="ECO:0000313" key="8">
    <source>
        <dbReference type="Proteomes" id="UP000054630"/>
    </source>
</evidence>
<gene>
    <name evidence="7" type="primary">MRPL47</name>
    <name evidence="7" type="ORF">T07_8508</name>
</gene>
<dbReference type="GO" id="GO:0003735">
    <property type="term" value="F:structural constituent of ribosome"/>
    <property type="evidence" value="ECO:0007669"/>
    <property type="project" value="InterPro"/>
</dbReference>
<accession>A0A0V0SLD4</accession>
<sequence length="194" mass="23583">MLRKCSTRCFHASVKCRDIMEFFDTPDNWGKSSVTTGRPWRKEELRMKSNVDLHKLWFILLKEKNMLLTMERAAKDEVEYFPSPERLHKVEISMENLQDVVHERNDAYMQLTVGKPAERPWKWVTNFLGFRVKKYLTEHDIPPKDGEEEFEEPYIDDDARSFQKLWREKQYTDKREKLDVELRDAKKHKFVYRY</sequence>
<organism evidence="7 8">
    <name type="scientific">Trichinella nelsoni</name>
    <dbReference type="NCBI Taxonomy" id="6336"/>
    <lineage>
        <taxon>Eukaryota</taxon>
        <taxon>Metazoa</taxon>
        <taxon>Ecdysozoa</taxon>
        <taxon>Nematoda</taxon>
        <taxon>Enoplea</taxon>
        <taxon>Dorylaimia</taxon>
        <taxon>Trichinellida</taxon>
        <taxon>Trichinellidae</taxon>
        <taxon>Trichinella</taxon>
    </lineage>
</organism>
<evidence type="ECO:0000256" key="2">
    <source>
        <dbReference type="ARBA" id="ARBA00009254"/>
    </source>
</evidence>
<dbReference type="Pfam" id="PF06984">
    <property type="entry name" value="MRP-L47"/>
    <property type="match status" value="1"/>
</dbReference>
<proteinExistence type="inferred from homology"/>
<evidence type="ECO:0000256" key="5">
    <source>
        <dbReference type="ARBA" id="ARBA00023274"/>
    </source>
</evidence>
<evidence type="ECO:0000256" key="1">
    <source>
        <dbReference type="ARBA" id="ARBA00004173"/>
    </source>
</evidence>
<keyword evidence="8" id="KW-1185">Reference proteome</keyword>
<dbReference type="Proteomes" id="UP000054630">
    <property type="component" value="Unassembled WGS sequence"/>
</dbReference>
<dbReference type="InterPro" id="IPR010729">
    <property type="entry name" value="Ribosomal_uL29_mit"/>
</dbReference>
<evidence type="ECO:0000256" key="3">
    <source>
        <dbReference type="ARBA" id="ARBA00022980"/>
    </source>
</evidence>
<dbReference type="GO" id="GO:0005762">
    <property type="term" value="C:mitochondrial large ribosomal subunit"/>
    <property type="evidence" value="ECO:0007669"/>
    <property type="project" value="TreeGrafter"/>
</dbReference>
<dbReference type="OrthoDB" id="270763at2759"/>
<dbReference type="PANTHER" id="PTHR21183:SF18">
    <property type="entry name" value="LARGE RIBOSOMAL SUBUNIT PROTEIN UL29M"/>
    <property type="match status" value="1"/>
</dbReference>
<evidence type="ECO:0000256" key="6">
    <source>
        <dbReference type="ARBA" id="ARBA00035289"/>
    </source>
</evidence>
<protein>
    <recommendedName>
        <fullName evidence="6">Large ribosomal subunit protein uL29m</fullName>
    </recommendedName>
</protein>
<keyword evidence="3 7" id="KW-0689">Ribosomal protein</keyword>
<comment type="similarity">
    <text evidence="2">Belongs to the universal ribosomal protein uL29 family.</text>
</comment>
<keyword evidence="4" id="KW-0496">Mitochondrion</keyword>
<dbReference type="Gene3D" id="6.10.330.20">
    <property type="match status" value="1"/>
</dbReference>
<dbReference type="EMBL" id="JYDL01000003">
    <property type="protein sequence ID" value="KRX27415.1"/>
    <property type="molecule type" value="Genomic_DNA"/>
</dbReference>
<comment type="caution">
    <text evidence="7">The sequence shown here is derived from an EMBL/GenBank/DDBJ whole genome shotgun (WGS) entry which is preliminary data.</text>
</comment>
<reference evidence="7 8" key="1">
    <citation type="submission" date="2015-01" db="EMBL/GenBank/DDBJ databases">
        <title>Evolution of Trichinella species and genotypes.</title>
        <authorList>
            <person name="Korhonen P.K."/>
            <person name="Edoardo P."/>
            <person name="Giuseppe L.R."/>
            <person name="Gasser R.B."/>
        </authorList>
    </citation>
    <scope>NUCLEOTIDE SEQUENCE [LARGE SCALE GENOMIC DNA]</scope>
    <source>
        <strain evidence="7">ISS37</strain>
    </source>
</reference>
<dbReference type="AlphaFoldDB" id="A0A0V0SLD4"/>
<dbReference type="PANTHER" id="PTHR21183">
    <property type="entry name" value="RIBOSOMAL PROTEIN L47, MITOCHONDRIAL-RELATED"/>
    <property type="match status" value="1"/>
</dbReference>
<dbReference type="InterPro" id="IPR038340">
    <property type="entry name" value="MRP-L47_sf"/>
</dbReference>
<evidence type="ECO:0000256" key="4">
    <source>
        <dbReference type="ARBA" id="ARBA00023128"/>
    </source>
</evidence>